<organism evidence="4 6">
    <name type="scientific">Madurella mycetomatis</name>
    <dbReference type="NCBI Taxonomy" id="100816"/>
    <lineage>
        <taxon>Eukaryota</taxon>
        <taxon>Fungi</taxon>
        <taxon>Dikarya</taxon>
        <taxon>Ascomycota</taxon>
        <taxon>Pezizomycotina</taxon>
        <taxon>Sordariomycetes</taxon>
        <taxon>Sordariomycetidae</taxon>
        <taxon>Sordariales</taxon>
        <taxon>Sordariales incertae sedis</taxon>
        <taxon>Madurella</taxon>
    </lineage>
</organism>
<sequence>MGLQREDLLSSEKARSAARPLPGPQDGTHHFDHGRPFDSTDPRTKDSIRSYPYKEASFPPFDGDLPFWPTLKRYLISLRQNPYFHPKRLPTAICTLCSKALSIPHLNSNLGQDPSGDPTVVIPCGHMFHYSCATRLFTSYSNRNLHPHCPVCNLVLRYANPAVCRHSLRPFVLSLDVPAPPTIPEGGFIPAACTDCRVRQAWHHLHLAETMLLGEGTSGPAVWWMYDPLRDTDEADQWAVRAGMVMSLHVGFRGVIWAEGEMERRRPTWAGSWGSLPLPGPVGEPLGDVSGINGAAGGGGGDDGGEQQ</sequence>
<evidence type="ECO:0000313" key="6">
    <source>
        <dbReference type="Proteomes" id="UP000078237"/>
    </source>
</evidence>
<keyword evidence="1" id="KW-0479">Metal-binding</keyword>
<dbReference type="EMBL" id="LCTW02000230">
    <property type="protein sequence ID" value="KXX76094.1"/>
    <property type="molecule type" value="Genomic_DNA"/>
</dbReference>
<keyword evidence="6" id="KW-1185">Reference proteome</keyword>
<feature type="compositionally biased region" description="Basic and acidic residues" evidence="2">
    <location>
        <begin position="27"/>
        <end position="46"/>
    </location>
</feature>
<evidence type="ECO:0000256" key="2">
    <source>
        <dbReference type="SAM" id="MobiDB-lite"/>
    </source>
</evidence>
<evidence type="ECO:0000313" key="5">
    <source>
        <dbReference type="EMBL" id="KXX79132.1"/>
    </source>
</evidence>
<feature type="region of interest" description="Disordered" evidence="2">
    <location>
        <begin position="270"/>
        <end position="308"/>
    </location>
</feature>
<dbReference type="Pfam" id="PF13639">
    <property type="entry name" value="zf-RING_2"/>
    <property type="match status" value="1"/>
</dbReference>
<accession>A0A175VZ82</accession>
<comment type="caution">
    <text evidence="4">The sequence shown here is derived from an EMBL/GenBank/DDBJ whole genome shotgun (WGS) entry which is preliminary data.</text>
</comment>
<feature type="compositionally biased region" description="Low complexity" evidence="2">
    <location>
        <begin position="274"/>
        <end position="287"/>
    </location>
</feature>
<dbReference type="EMBL" id="LCTW02000096">
    <property type="protein sequence ID" value="KXX79132.1"/>
    <property type="molecule type" value="Genomic_DNA"/>
</dbReference>
<evidence type="ECO:0000256" key="1">
    <source>
        <dbReference type="PROSITE-ProRule" id="PRU00175"/>
    </source>
</evidence>
<dbReference type="SUPFAM" id="SSF57850">
    <property type="entry name" value="RING/U-box"/>
    <property type="match status" value="1"/>
</dbReference>
<proteinExistence type="predicted"/>
<reference evidence="6" key="1">
    <citation type="submission" date="2015-06" db="EMBL/GenBank/DDBJ databases">
        <authorList>
            <person name="van de Sande W.W.J."/>
        </authorList>
    </citation>
    <scope>NUCLEOTIDE SEQUENCE [LARGE SCALE GENOMIC DNA]</scope>
    <source>
        <strain evidence="6">mm55</strain>
    </source>
</reference>
<name>A0A175VZ82_9PEZI</name>
<dbReference type="OrthoDB" id="4588180at2759"/>
<reference evidence="4 6" key="3">
    <citation type="submission" date="2016-01" db="EMBL/GenBank/DDBJ databases">
        <title>Madurella mycetomatis genome sequencing.</title>
        <authorList>
            <person name="Van De Sande W."/>
        </authorList>
    </citation>
    <scope>NUCLEOTIDE SEQUENCE [LARGE SCALE GENOMIC DNA]</scope>
    <source>
        <strain evidence="4">Mm55</strain>
        <strain evidence="6">mm55</strain>
    </source>
</reference>
<dbReference type="PROSITE" id="PS50089">
    <property type="entry name" value="ZF_RING_2"/>
    <property type="match status" value="1"/>
</dbReference>
<evidence type="ECO:0000259" key="3">
    <source>
        <dbReference type="PROSITE" id="PS50089"/>
    </source>
</evidence>
<dbReference type="InterPro" id="IPR001841">
    <property type="entry name" value="Znf_RING"/>
</dbReference>
<keyword evidence="1" id="KW-0863">Zinc-finger</keyword>
<gene>
    <name evidence="5" type="ORF">MMYC01_204174</name>
    <name evidence="4" type="ORF">MMYC01_206746</name>
</gene>
<dbReference type="CDD" id="cd16448">
    <property type="entry name" value="RING-H2"/>
    <property type="match status" value="1"/>
</dbReference>
<reference evidence="4" key="2">
    <citation type="submission" date="2015-06" db="EMBL/GenBank/DDBJ databases">
        <authorList>
            <person name="Hoefler B.C."/>
            <person name="Straight P.D."/>
        </authorList>
    </citation>
    <scope>NUCLEOTIDE SEQUENCE [LARGE SCALE GENOMIC DNA]</scope>
    <source>
        <strain evidence="4">Mm55</strain>
    </source>
</reference>
<feature type="domain" description="RING-type" evidence="3">
    <location>
        <begin position="94"/>
        <end position="153"/>
    </location>
</feature>
<feature type="region of interest" description="Disordered" evidence="2">
    <location>
        <begin position="1"/>
        <end position="46"/>
    </location>
</feature>
<dbReference type="Gene3D" id="3.30.40.10">
    <property type="entry name" value="Zinc/RING finger domain, C3HC4 (zinc finger)"/>
    <property type="match status" value="1"/>
</dbReference>
<keyword evidence="1" id="KW-0862">Zinc</keyword>
<dbReference type="SMART" id="SM00184">
    <property type="entry name" value="RING"/>
    <property type="match status" value="1"/>
</dbReference>
<dbReference type="Proteomes" id="UP000078237">
    <property type="component" value="Unassembled WGS sequence"/>
</dbReference>
<dbReference type="VEuPathDB" id="FungiDB:MMYC01_204174"/>
<protein>
    <submittedName>
        <fullName evidence="4">Cyclin-dependent kinase inhibitor FAR1</fullName>
    </submittedName>
</protein>
<dbReference type="AlphaFoldDB" id="A0A175VZ82"/>
<dbReference type="GO" id="GO:0008270">
    <property type="term" value="F:zinc ion binding"/>
    <property type="evidence" value="ECO:0007669"/>
    <property type="project" value="UniProtKB-KW"/>
</dbReference>
<dbReference type="InterPro" id="IPR013083">
    <property type="entry name" value="Znf_RING/FYVE/PHD"/>
</dbReference>
<evidence type="ECO:0000313" key="4">
    <source>
        <dbReference type="EMBL" id="KXX76094.1"/>
    </source>
</evidence>
<dbReference type="VEuPathDB" id="FungiDB:MMYC01_206746"/>
<feature type="compositionally biased region" description="Basic and acidic residues" evidence="2">
    <location>
        <begin position="1"/>
        <end position="15"/>
    </location>
</feature>